<dbReference type="PANTHER" id="PTHR44858">
    <property type="entry name" value="TETRATRICOPEPTIDE REPEAT PROTEIN 6"/>
    <property type="match status" value="1"/>
</dbReference>
<keyword evidence="4" id="KW-0732">Signal</keyword>
<dbReference type="SUPFAM" id="SSF48452">
    <property type="entry name" value="TPR-like"/>
    <property type="match status" value="1"/>
</dbReference>
<protein>
    <recommendedName>
        <fullName evidence="7">Tetratricopeptide repeat protein</fullName>
    </recommendedName>
</protein>
<dbReference type="PANTHER" id="PTHR44858:SF1">
    <property type="entry name" value="UDP-N-ACETYLGLUCOSAMINE--PEPTIDE N-ACETYLGLUCOSAMINYLTRANSFERASE SPINDLY-RELATED"/>
    <property type="match status" value="1"/>
</dbReference>
<feature type="repeat" description="TPR" evidence="3">
    <location>
        <begin position="164"/>
        <end position="197"/>
    </location>
</feature>
<evidence type="ECO:0000256" key="4">
    <source>
        <dbReference type="SAM" id="SignalP"/>
    </source>
</evidence>
<keyword evidence="2 3" id="KW-0802">TPR repeat</keyword>
<dbReference type="SMART" id="SM00028">
    <property type="entry name" value="TPR"/>
    <property type="match status" value="4"/>
</dbReference>
<feature type="repeat" description="TPR" evidence="3">
    <location>
        <begin position="198"/>
        <end position="231"/>
    </location>
</feature>
<gene>
    <name evidence="5" type="ORF">GD597_11500</name>
</gene>
<evidence type="ECO:0000256" key="2">
    <source>
        <dbReference type="ARBA" id="ARBA00022803"/>
    </source>
</evidence>
<accession>A0A8J8FHQ2</accession>
<dbReference type="Gene3D" id="1.25.40.10">
    <property type="entry name" value="Tetratricopeptide repeat domain"/>
    <property type="match status" value="2"/>
</dbReference>
<evidence type="ECO:0000256" key="3">
    <source>
        <dbReference type="PROSITE-ProRule" id="PRU00339"/>
    </source>
</evidence>
<dbReference type="InterPro" id="IPR019734">
    <property type="entry name" value="TPR_rpt"/>
</dbReference>
<comment type="caution">
    <text evidence="5">The sequence shown here is derived from an EMBL/GenBank/DDBJ whole genome shotgun (WGS) entry which is preliminary data.</text>
</comment>
<name>A0A8J8FHQ2_9BACT</name>
<dbReference type="PROSITE" id="PS51257">
    <property type="entry name" value="PROKAR_LIPOPROTEIN"/>
    <property type="match status" value="1"/>
</dbReference>
<dbReference type="InterPro" id="IPR050498">
    <property type="entry name" value="Ycf3"/>
</dbReference>
<feature type="signal peptide" evidence="4">
    <location>
        <begin position="1"/>
        <end position="19"/>
    </location>
</feature>
<feature type="chain" id="PRO_5035227117" description="Tetratricopeptide repeat protein" evidence="4">
    <location>
        <begin position="20"/>
        <end position="309"/>
    </location>
</feature>
<evidence type="ECO:0000256" key="1">
    <source>
        <dbReference type="ARBA" id="ARBA00022737"/>
    </source>
</evidence>
<keyword evidence="1" id="KW-0677">Repeat</keyword>
<proteinExistence type="predicted"/>
<reference evidence="5" key="1">
    <citation type="submission" date="2019-10" db="EMBL/GenBank/DDBJ databases">
        <title>Draft genome sequence of Panacibacter sp. KCS-6.</title>
        <authorList>
            <person name="Yim K.J."/>
        </authorList>
    </citation>
    <scope>NUCLEOTIDE SEQUENCE</scope>
    <source>
        <strain evidence="5">KCS-6</strain>
    </source>
</reference>
<dbReference type="RefSeq" id="WP_171608023.1">
    <property type="nucleotide sequence ID" value="NZ_WHPF01000007.1"/>
</dbReference>
<evidence type="ECO:0000313" key="6">
    <source>
        <dbReference type="Proteomes" id="UP000598971"/>
    </source>
</evidence>
<feature type="repeat" description="TPR" evidence="3">
    <location>
        <begin position="232"/>
        <end position="265"/>
    </location>
</feature>
<dbReference type="EMBL" id="WHPF01000007">
    <property type="protein sequence ID" value="NNV56086.1"/>
    <property type="molecule type" value="Genomic_DNA"/>
</dbReference>
<evidence type="ECO:0008006" key="7">
    <source>
        <dbReference type="Google" id="ProtNLM"/>
    </source>
</evidence>
<organism evidence="5 6">
    <name type="scientific">Limnovirga soli</name>
    <dbReference type="NCBI Taxonomy" id="2656915"/>
    <lineage>
        <taxon>Bacteria</taxon>
        <taxon>Pseudomonadati</taxon>
        <taxon>Bacteroidota</taxon>
        <taxon>Chitinophagia</taxon>
        <taxon>Chitinophagales</taxon>
        <taxon>Chitinophagaceae</taxon>
        <taxon>Limnovirga</taxon>
    </lineage>
</organism>
<dbReference type="InterPro" id="IPR011990">
    <property type="entry name" value="TPR-like_helical_dom_sf"/>
</dbReference>
<evidence type="ECO:0000313" key="5">
    <source>
        <dbReference type="EMBL" id="NNV56086.1"/>
    </source>
</evidence>
<dbReference type="AlphaFoldDB" id="A0A8J8FHQ2"/>
<dbReference type="PROSITE" id="PS50005">
    <property type="entry name" value="TPR"/>
    <property type="match status" value="3"/>
</dbReference>
<keyword evidence="6" id="KW-1185">Reference proteome</keyword>
<sequence>MTRLLNILLLTFLFSSCSGQTTDKQNNSIMAKRFFTEEDFNKQYGKEMVSAVTVYERMTKNGFKDNALATFDFDFVSDKKEKLDSLSKFLNDNYHYKLKAVKKQDGQWMLEGEAIELPYTEDNLMFWAIDLYCKGYEFDCQLNGYGALTDPKNITYLDLKKDSAESFHKKGIDAINKRDFGAAIIYFTIALEIDPKKAKTWQARGYCKDEIYIWKAARRDYEKALEIEPNNVDALLILATNKDNAGEHKEALIDYDKVLKLEPENDLAYFNRGNTKLSLGDKKGACADWTKAKSLGSPYAQDRLDADCK</sequence>
<dbReference type="Proteomes" id="UP000598971">
    <property type="component" value="Unassembled WGS sequence"/>
</dbReference>